<dbReference type="PRINTS" id="PR00111">
    <property type="entry name" value="ABHYDROLASE"/>
</dbReference>
<dbReference type="Gene3D" id="3.40.50.1820">
    <property type="entry name" value="alpha/beta hydrolase"/>
    <property type="match status" value="1"/>
</dbReference>
<organism evidence="3 4">
    <name type="scientific">Nonomuraea typhae</name>
    <dbReference type="NCBI Taxonomy" id="2603600"/>
    <lineage>
        <taxon>Bacteria</taxon>
        <taxon>Bacillati</taxon>
        <taxon>Actinomycetota</taxon>
        <taxon>Actinomycetes</taxon>
        <taxon>Streptosporangiales</taxon>
        <taxon>Streptosporangiaceae</taxon>
        <taxon>Nonomuraea</taxon>
    </lineage>
</organism>
<dbReference type="InterPro" id="IPR029032">
    <property type="entry name" value="AhpD-like"/>
</dbReference>
<dbReference type="EC" id="4.1.1.44" evidence="3"/>
<dbReference type="InterPro" id="IPR012788">
    <property type="entry name" value="Decarb_PcaC"/>
</dbReference>
<name>A0ABW7Z575_9ACTN</name>
<dbReference type="InterPro" id="IPR000073">
    <property type="entry name" value="AB_hydrolase_1"/>
</dbReference>
<dbReference type="PANTHER" id="PTHR33570:SF2">
    <property type="entry name" value="CARBOXYMUCONOLACTONE DECARBOXYLASE-LIKE DOMAIN-CONTAINING PROTEIN"/>
    <property type="match status" value="1"/>
</dbReference>
<dbReference type="Gene3D" id="1.20.1290.10">
    <property type="entry name" value="AhpD-like"/>
    <property type="match status" value="1"/>
</dbReference>
<dbReference type="InterPro" id="IPR052512">
    <property type="entry name" value="4CMD/NDH-1_regulator"/>
</dbReference>
<evidence type="ECO:0000259" key="2">
    <source>
        <dbReference type="Pfam" id="PF02627"/>
    </source>
</evidence>
<proteinExistence type="predicted"/>
<dbReference type="InterPro" id="IPR029058">
    <property type="entry name" value="AB_hydrolase_fold"/>
</dbReference>
<dbReference type="Proteomes" id="UP001612741">
    <property type="component" value="Unassembled WGS sequence"/>
</dbReference>
<feature type="domain" description="AB hydrolase-1" evidence="1">
    <location>
        <begin position="15"/>
        <end position="244"/>
    </location>
</feature>
<evidence type="ECO:0000313" key="4">
    <source>
        <dbReference type="Proteomes" id="UP001612741"/>
    </source>
</evidence>
<dbReference type="InterPro" id="IPR003779">
    <property type="entry name" value="CMD-like"/>
</dbReference>
<dbReference type="SUPFAM" id="SSF53474">
    <property type="entry name" value="alpha/beta-Hydrolases"/>
    <property type="match status" value="1"/>
</dbReference>
<dbReference type="SUPFAM" id="SSF69118">
    <property type="entry name" value="AhpD-like"/>
    <property type="match status" value="1"/>
</dbReference>
<keyword evidence="4" id="KW-1185">Reference proteome</keyword>
<dbReference type="EMBL" id="JBITGY010000011">
    <property type="protein sequence ID" value="MFI6503337.1"/>
    <property type="molecule type" value="Genomic_DNA"/>
</dbReference>
<dbReference type="Pfam" id="PF02627">
    <property type="entry name" value="CMD"/>
    <property type="match status" value="1"/>
</dbReference>
<gene>
    <name evidence="3" type="primary">pcaC</name>
    <name evidence="3" type="ORF">ACIBG2_38550</name>
</gene>
<dbReference type="RefSeq" id="WP_397089124.1">
    <property type="nucleotide sequence ID" value="NZ_JBITGY010000011.1"/>
</dbReference>
<accession>A0ABW7Z575</accession>
<dbReference type="Pfam" id="PF00561">
    <property type="entry name" value="Abhydrolase_1"/>
    <property type="match status" value="1"/>
</dbReference>
<reference evidence="3 4" key="1">
    <citation type="submission" date="2024-10" db="EMBL/GenBank/DDBJ databases">
        <title>The Natural Products Discovery Center: Release of the First 8490 Sequenced Strains for Exploring Actinobacteria Biosynthetic Diversity.</title>
        <authorList>
            <person name="Kalkreuter E."/>
            <person name="Kautsar S.A."/>
            <person name="Yang D."/>
            <person name="Bader C.D."/>
            <person name="Teijaro C.N."/>
            <person name="Fluegel L."/>
            <person name="Davis C.M."/>
            <person name="Simpson J.R."/>
            <person name="Lauterbach L."/>
            <person name="Steele A.D."/>
            <person name="Gui C."/>
            <person name="Meng S."/>
            <person name="Li G."/>
            <person name="Viehrig K."/>
            <person name="Ye F."/>
            <person name="Su P."/>
            <person name="Kiefer A.F."/>
            <person name="Nichols A."/>
            <person name="Cepeda A.J."/>
            <person name="Yan W."/>
            <person name="Fan B."/>
            <person name="Jiang Y."/>
            <person name="Adhikari A."/>
            <person name="Zheng C.-J."/>
            <person name="Schuster L."/>
            <person name="Cowan T.M."/>
            <person name="Smanski M.J."/>
            <person name="Chevrette M.G."/>
            <person name="De Carvalho L.P.S."/>
            <person name="Shen B."/>
        </authorList>
    </citation>
    <scope>NUCLEOTIDE SEQUENCE [LARGE SCALE GENOMIC DNA]</scope>
    <source>
        <strain evidence="3 4">NPDC050545</strain>
    </source>
</reference>
<feature type="domain" description="Carboxymuconolactone decarboxylase-like" evidence="2">
    <location>
        <begin position="287"/>
        <end position="368"/>
    </location>
</feature>
<dbReference type="NCBIfam" id="TIGR02425">
    <property type="entry name" value="decarb_PcaC"/>
    <property type="match status" value="1"/>
</dbReference>
<comment type="caution">
    <text evidence="3">The sequence shown here is derived from an EMBL/GenBank/DDBJ whole genome shotgun (WGS) entry which is preliminary data.</text>
</comment>
<sequence>MTLHYRLDGPAHGVPLILGPSLGTSARVWEPQLPALTRTHRVLRYDLPGHGESPNVVVGAVGELAAMVLEAADAQGWADFHYAGISLGGAIGLTLALERPERLRSLALICSSARFGTPETWRERAALVREHGTTALLEAAPGRWFATTPASGDLRHATGDELRHALLGDLAAVDRDAYAGCCDALADFDARAELDKVAVPVLVVAGRQDPATPPADARELADGIEPATLVEIPGAAHLAGIDAPARVNAALDAHLDHSMGMAVRRAVLGDAHVDRAISSTTTFTATFQDFITRYAWGEIWTRPGLDRRTRSCITLTVLVARGHLDELAMHVRAALINGLTPDEIGEILLQCAVYCGVPAANAAFAVAQRVLTEDGVITA</sequence>
<dbReference type="PANTHER" id="PTHR33570">
    <property type="entry name" value="4-CARBOXYMUCONOLACTONE DECARBOXYLASE FAMILY PROTEIN"/>
    <property type="match status" value="1"/>
</dbReference>
<evidence type="ECO:0000259" key="1">
    <source>
        <dbReference type="Pfam" id="PF00561"/>
    </source>
</evidence>
<keyword evidence="3" id="KW-0456">Lyase</keyword>
<protein>
    <submittedName>
        <fullName evidence="3">4-carboxymuconolactone decarboxylase</fullName>
        <ecNumber evidence="3">4.1.1.44</ecNumber>
    </submittedName>
</protein>
<dbReference type="GO" id="GO:0047575">
    <property type="term" value="F:4-carboxymuconolactone decarboxylase activity"/>
    <property type="evidence" value="ECO:0007669"/>
    <property type="project" value="UniProtKB-EC"/>
</dbReference>
<evidence type="ECO:0000313" key="3">
    <source>
        <dbReference type="EMBL" id="MFI6503337.1"/>
    </source>
</evidence>